<proteinExistence type="inferred from homology"/>
<comment type="caution">
    <text evidence="8">The sequence shown here is derived from an EMBL/GenBank/DDBJ whole genome shotgun (WGS) entry which is preliminary data.</text>
</comment>
<feature type="binding site" evidence="7">
    <location>
        <position position="140"/>
    </location>
    <ligand>
        <name>S-adenosyl-L-methionine</name>
        <dbReference type="ChEBI" id="CHEBI:59789"/>
    </ligand>
</feature>
<protein>
    <recommendedName>
        <fullName evidence="7">tRNA (guanine-N(7)-)-methyltransferase</fullName>
        <ecNumber evidence="7">2.1.1.33</ecNumber>
    </recommendedName>
    <alternativeName>
        <fullName evidence="7">tRNA (guanine(46)-N(7))-methyltransferase</fullName>
    </alternativeName>
    <alternativeName>
        <fullName evidence="7">tRNA(m7G46)-methyltransferase</fullName>
    </alternativeName>
</protein>
<evidence type="ECO:0000256" key="1">
    <source>
        <dbReference type="ARBA" id="ARBA00000142"/>
    </source>
</evidence>
<keyword evidence="6 7" id="KW-0819">tRNA processing</keyword>
<evidence type="ECO:0000256" key="6">
    <source>
        <dbReference type="ARBA" id="ARBA00022694"/>
    </source>
</evidence>
<feature type="binding site" evidence="7">
    <location>
        <position position="90"/>
    </location>
    <ligand>
        <name>S-adenosyl-L-methionine</name>
        <dbReference type="ChEBI" id="CHEBI:59789"/>
    </ligand>
</feature>
<comment type="caution">
    <text evidence="7">Lacks conserved residue(s) required for the propagation of feature annotation.</text>
</comment>
<dbReference type="HAMAP" id="MF_01057">
    <property type="entry name" value="tRNA_methyltr_TrmB"/>
    <property type="match status" value="1"/>
</dbReference>
<feature type="binding site" evidence="7">
    <location>
        <position position="117"/>
    </location>
    <ligand>
        <name>S-adenosyl-L-methionine</name>
        <dbReference type="ChEBI" id="CHEBI:59789"/>
    </ligand>
</feature>
<evidence type="ECO:0000313" key="9">
    <source>
        <dbReference type="Proteomes" id="UP001152872"/>
    </source>
</evidence>
<dbReference type="Gene3D" id="3.40.50.150">
    <property type="entry name" value="Vaccinia Virus protein VP39"/>
    <property type="match status" value="1"/>
</dbReference>
<keyword evidence="5 7" id="KW-0949">S-adenosyl-L-methionine</keyword>
<dbReference type="EMBL" id="VBTY01000008">
    <property type="protein sequence ID" value="MDG3493276.1"/>
    <property type="molecule type" value="Genomic_DNA"/>
</dbReference>
<name>A0A9X4RGA8_9CYAN</name>
<dbReference type="Pfam" id="PF02390">
    <property type="entry name" value="Methyltransf_4"/>
    <property type="match status" value="1"/>
</dbReference>
<accession>A0A9X4RGA8</accession>
<dbReference type="InterPro" id="IPR003358">
    <property type="entry name" value="tRNA_(Gua-N-7)_MeTrfase_Trmb"/>
</dbReference>
<evidence type="ECO:0000313" key="8">
    <source>
        <dbReference type="EMBL" id="MDG3493276.1"/>
    </source>
</evidence>
<dbReference type="PROSITE" id="PS51625">
    <property type="entry name" value="SAM_MT_TRMB"/>
    <property type="match status" value="1"/>
</dbReference>
<dbReference type="PANTHER" id="PTHR23417">
    <property type="entry name" value="3-DEOXY-D-MANNO-OCTULOSONIC-ACID TRANSFERASE/TRNA GUANINE-N 7 - -METHYLTRANSFERASE"/>
    <property type="match status" value="1"/>
</dbReference>
<dbReference type="PANTHER" id="PTHR23417:SF21">
    <property type="entry name" value="TRNA (GUANINE-N(7)-)-METHYLTRANSFERASE"/>
    <property type="match status" value="1"/>
</dbReference>
<dbReference type="RefSeq" id="WP_009625315.1">
    <property type="nucleotide sequence ID" value="NZ_VBTY01000008.1"/>
</dbReference>
<dbReference type="InterPro" id="IPR055361">
    <property type="entry name" value="tRNA_methyltr_TrmB_bact"/>
</dbReference>
<comment type="catalytic activity">
    <reaction evidence="1 7">
        <text>guanosine(46) in tRNA + S-adenosyl-L-methionine = N(7)-methylguanosine(46) in tRNA + S-adenosyl-L-homocysteine</text>
        <dbReference type="Rhea" id="RHEA:42708"/>
        <dbReference type="Rhea" id="RHEA-COMP:10188"/>
        <dbReference type="Rhea" id="RHEA-COMP:10189"/>
        <dbReference type="ChEBI" id="CHEBI:57856"/>
        <dbReference type="ChEBI" id="CHEBI:59789"/>
        <dbReference type="ChEBI" id="CHEBI:74269"/>
        <dbReference type="ChEBI" id="CHEBI:74480"/>
        <dbReference type="EC" id="2.1.1.33"/>
    </reaction>
</comment>
<evidence type="ECO:0000256" key="5">
    <source>
        <dbReference type="ARBA" id="ARBA00022691"/>
    </source>
</evidence>
<organism evidence="8 9">
    <name type="scientific">Pseudanabaena catenata USMAC16</name>
    <dbReference type="NCBI Taxonomy" id="1855837"/>
    <lineage>
        <taxon>Bacteria</taxon>
        <taxon>Bacillati</taxon>
        <taxon>Cyanobacteriota</taxon>
        <taxon>Cyanophyceae</taxon>
        <taxon>Pseudanabaenales</taxon>
        <taxon>Pseudanabaenaceae</taxon>
        <taxon>Pseudanabaena</taxon>
    </lineage>
</organism>
<dbReference type="GO" id="GO:0043527">
    <property type="term" value="C:tRNA methyltransferase complex"/>
    <property type="evidence" value="ECO:0007669"/>
    <property type="project" value="TreeGrafter"/>
</dbReference>
<comment type="similarity">
    <text evidence="7">Belongs to the class I-like SAM-binding methyltransferase superfamily. TrmB family.</text>
</comment>
<keyword evidence="3 7" id="KW-0489">Methyltransferase</keyword>
<feature type="binding site" evidence="7">
    <location>
        <position position="144"/>
    </location>
    <ligand>
        <name>substrate</name>
    </ligand>
</feature>
<dbReference type="AlphaFoldDB" id="A0A9X4RGA8"/>
<sequence length="236" mass="26972">MTNSPNPQPKTTANEIIVNVSNENVSRRARVREHVNPLAKKYSVAIAPPIWTEIYTDWSKPLSLDIGSARGRYILQMAQLKPDWNFLGLEIREPLVDRCNEVRDELGLKNLHYIFCNANVSLAGLLSKGSLHEVTIQFPDPWFKRRQQKRRAVQPELVATLAELLVPNADVFVQSDVYDVALDMRQHFEVNENFVNLAGAENFADDSIFPEHIPTERESSVISQGLPVYRAYFKRK</sequence>
<comment type="pathway">
    <text evidence="7">tRNA modification; N(7)-methylguanine-tRNA biosynthesis.</text>
</comment>
<dbReference type="Proteomes" id="UP001152872">
    <property type="component" value="Unassembled WGS sequence"/>
</dbReference>
<feature type="binding site" evidence="7">
    <location>
        <position position="65"/>
    </location>
    <ligand>
        <name>S-adenosyl-L-methionine</name>
        <dbReference type="ChEBI" id="CHEBI:59789"/>
    </ligand>
</feature>
<evidence type="ECO:0000256" key="2">
    <source>
        <dbReference type="ARBA" id="ARBA00003015"/>
    </source>
</evidence>
<evidence type="ECO:0000256" key="7">
    <source>
        <dbReference type="HAMAP-Rule" id="MF_01057"/>
    </source>
</evidence>
<dbReference type="SUPFAM" id="SSF53335">
    <property type="entry name" value="S-adenosyl-L-methionine-dependent methyltransferases"/>
    <property type="match status" value="1"/>
</dbReference>
<dbReference type="GO" id="GO:0008176">
    <property type="term" value="F:tRNA (guanine(46)-N7)-methyltransferase activity"/>
    <property type="evidence" value="ECO:0007669"/>
    <property type="project" value="UniProtKB-UniRule"/>
</dbReference>
<evidence type="ECO:0000256" key="3">
    <source>
        <dbReference type="ARBA" id="ARBA00022603"/>
    </source>
</evidence>
<dbReference type="EC" id="2.1.1.33" evidence="7"/>
<feature type="binding site" evidence="7">
    <location>
        <position position="176"/>
    </location>
    <ligand>
        <name>substrate</name>
    </ligand>
</feature>
<keyword evidence="4 7" id="KW-0808">Transferase</keyword>
<comment type="function">
    <text evidence="2 7">Catalyzes the formation of N(7)-methylguanine at position 46 (m7G46) in tRNA.</text>
</comment>
<evidence type="ECO:0000256" key="4">
    <source>
        <dbReference type="ARBA" id="ARBA00022679"/>
    </source>
</evidence>
<dbReference type="NCBIfam" id="TIGR00091">
    <property type="entry name" value="tRNA (guanosine(46)-N7)-methyltransferase TrmB"/>
    <property type="match status" value="1"/>
</dbReference>
<gene>
    <name evidence="7 8" type="primary">trmB</name>
    <name evidence="8" type="ORF">FEV09_01775</name>
</gene>
<reference evidence="8" key="1">
    <citation type="submission" date="2019-05" db="EMBL/GenBank/DDBJ databases">
        <title>Whole genome sequencing of Pseudanabaena catenata USMAC16.</title>
        <authorList>
            <person name="Khan Z."/>
            <person name="Omar W.M."/>
            <person name="Convey P."/>
            <person name="Merican F."/>
            <person name="Najimudin N."/>
        </authorList>
    </citation>
    <scope>NUCLEOTIDE SEQUENCE</scope>
    <source>
        <strain evidence="8">USMAC16</strain>
    </source>
</reference>
<dbReference type="InterPro" id="IPR029063">
    <property type="entry name" value="SAM-dependent_MTases_sf"/>
</dbReference>
<keyword evidence="9" id="KW-1185">Reference proteome</keyword>